<dbReference type="Proteomes" id="UP001165267">
    <property type="component" value="Unassembled WGS sequence"/>
</dbReference>
<sequence>MAIFNTDVALDMSCTERELRRWLQMIASIFPMVSEESSCADFTIEGGTARIAWKPMPDRVIALIRLSRMEVVLAFSEGVSADARAQFSKQFQMYTLRGGG</sequence>
<evidence type="ECO:0008006" key="3">
    <source>
        <dbReference type="Google" id="ProtNLM"/>
    </source>
</evidence>
<evidence type="ECO:0000313" key="2">
    <source>
        <dbReference type="Proteomes" id="UP001165267"/>
    </source>
</evidence>
<proteinExistence type="predicted"/>
<comment type="caution">
    <text evidence="1">The sequence shown here is derived from an EMBL/GenBank/DDBJ whole genome shotgun (WGS) entry which is preliminary data.</text>
</comment>
<evidence type="ECO:0000313" key="1">
    <source>
        <dbReference type="EMBL" id="MCR2745491.1"/>
    </source>
</evidence>
<name>A0ABT1XDX7_9BURK</name>
<protein>
    <recommendedName>
        <fullName evidence="3">PH domain-containing protein</fullName>
    </recommendedName>
</protein>
<dbReference type="EMBL" id="JANKHG010000014">
    <property type="protein sequence ID" value="MCR2745491.1"/>
    <property type="molecule type" value="Genomic_DNA"/>
</dbReference>
<accession>A0ABT1XDX7</accession>
<gene>
    <name evidence="1" type="ORF">NSP04_02380</name>
</gene>
<keyword evidence="2" id="KW-1185">Reference proteome</keyword>
<organism evidence="1 2">
    <name type="scientific">Limnobacter parvus</name>
    <dbReference type="NCBI Taxonomy" id="2939690"/>
    <lineage>
        <taxon>Bacteria</taxon>
        <taxon>Pseudomonadati</taxon>
        <taxon>Pseudomonadota</taxon>
        <taxon>Betaproteobacteria</taxon>
        <taxon>Burkholderiales</taxon>
        <taxon>Burkholderiaceae</taxon>
        <taxon>Limnobacter</taxon>
    </lineage>
</organism>
<reference evidence="1" key="1">
    <citation type="submission" date="2022-07" db="EMBL/GenBank/DDBJ databases">
        <authorList>
            <person name="Xamxidin M."/>
        </authorList>
    </citation>
    <scope>NUCLEOTIDE SEQUENCE</scope>
    <source>
        <strain evidence="1">YS8-69</strain>
    </source>
</reference>
<dbReference type="RefSeq" id="WP_257510744.1">
    <property type="nucleotide sequence ID" value="NZ_JANKHG010000014.1"/>
</dbReference>